<evidence type="ECO:0000256" key="1">
    <source>
        <dbReference type="SAM" id="MobiDB-lite"/>
    </source>
</evidence>
<evidence type="ECO:0000313" key="4">
    <source>
        <dbReference type="Proteomes" id="UP000054408"/>
    </source>
</evidence>
<feature type="region of interest" description="Disordered" evidence="1">
    <location>
        <begin position="1193"/>
        <end position="1212"/>
    </location>
</feature>
<feature type="region of interest" description="Disordered" evidence="1">
    <location>
        <begin position="644"/>
        <end position="663"/>
    </location>
</feature>
<dbReference type="InterPro" id="IPR001849">
    <property type="entry name" value="PH_domain"/>
</dbReference>
<dbReference type="SUPFAM" id="SSF50729">
    <property type="entry name" value="PH domain-like"/>
    <property type="match status" value="1"/>
</dbReference>
<feature type="compositionally biased region" description="Pro residues" evidence="1">
    <location>
        <begin position="75"/>
        <end position="86"/>
    </location>
</feature>
<dbReference type="OrthoDB" id="185175at2759"/>
<dbReference type="SMART" id="SM00233">
    <property type="entry name" value="PH"/>
    <property type="match status" value="1"/>
</dbReference>
<feature type="compositionally biased region" description="Low complexity" evidence="1">
    <location>
        <begin position="51"/>
        <end position="66"/>
    </location>
</feature>
<gene>
    <name evidence="3" type="ORF">AMSG_04432</name>
</gene>
<feature type="compositionally biased region" description="Low complexity" evidence="1">
    <location>
        <begin position="947"/>
        <end position="957"/>
    </location>
</feature>
<feature type="compositionally biased region" description="Basic residues" evidence="1">
    <location>
        <begin position="271"/>
        <end position="286"/>
    </location>
</feature>
<feature type="region of interest" description="Disordered" evidence="1">
    <location>
        <begin position="264"/>
        <end position="306"/>
    </location>
</feature>
<feature type="region of interest" description="Disordered" evidence="1">
    <location>
        <begin position="1"/>
        <end position="158"/>
    </location>
</feature>
<feature type="region of interest" description="Disordered" evidence="1">
    <location>
        <begin position="500"/>
        <end position="530"/>
    </location>
</feature>
<evidence type="ECO:0000259" key="2">
    <source>
        <dbReference type="PROSITE" id="PS50003"/>
    </source>
</evidence>
<proteinExistence type="predicted"/>
<dbReference type="PANTHER" id="PTHR14336">
    <property type="entry name" value="TANDEM PH DOMAIN CONTAINING PROTEIN"/>
    <property type="match status" value="1"/>
</dbReference>
<feature type="compositionally biased region" description="Pro residues" evidence="1">
    <location>
        <begin position="1094"/>
        <end position="1105"/>
    </location>
</feature>
<organism evidence="3 4">
    <name type="scientific">Thecamonas trahens ATCC 50062</name>
    <dbReference type="NCBI Taxonomy" id="461836"/>
    <lineage>
        <taxon>Eukaryota</taxon>
        <taxon>Apusozoa</taxon>
        <taxon>Apusomonadida</taxon>
        <taxon>Apusomonadidae</taxon>
        <taxon>Thecamonas</taxon>
    </lineage>
</organism>
<dbReference type="Proteomes" id="UP000054408">
    <property type="component" value="Unassembled WGS sequence"/>
</dbReference>
<feature type="compositionally biased region" description="Basic and acidic residues" evidence="1">
    <location>
        <begin position="1166"/>
        <end position="1175"/>
    </location>
</feature>
<dbReference type="InterPro" id="IPR011993">
    <property type="entry name" value="PH-like_dom_sf"/>
</dbReference>
<dbReference type="AlphaFoldDB" id="A0A0L0DA82"/>
<feature type="region of interest" description="Disordered" evidence="1">
    <location>
        <begin position="673"/>
        <end position="729"/>
    </location>
</feature>
<feature type="compositionally biased region" description="Low complexity" evidence="1">
    <location>
        <begin position="144"/>
        <end position="155"/>
    </location>
</feature>
<feature type="compositionally biased region" description="Low complexity" evidence="1">
    <location>
        <begin position="510"/>
        <end position="530"/>
    </location>
</feature>
<dbReference type="Pfam" id="PF00169">
    <property type="entry name" value="PH"/>
    <property type="match status" value="1"/>
</dbReference>
<sequence length="1212" mass="127779">MSAPPLPSKVPGAAMGVGQGPRRGSHTSKPVPPKAAGPKPPPVGPKPTTRPKPLATARSSSHASSRPGNPGEGKLPPPRPPPPAAGAPPVTSPKNDSAAVLTPASSPLPPGASPGSDRADAPVVPPARTASLGVHSPAKGETGASAPPSDAAQADIGARFTSPESYALAAALVGTPEGERSVVLKKTLGGTADDDATPSPRASTFAERRPDVISFINAQYSAHSHVEVDDSDVDDAAADVGLADPEAVADANAAAAQLARQRATTAASAGKAKKKKKKAKRRKRGGVGRFQGVSDDRPLTSTSGEAFTKLRKPKLLRQTATHVPDLLPIGAAAPSQAFAVDDSYESSSSTSSGTVHRHRIRHNMRDVQDEVAELHQAVSRISSQHSKMMRGKQLFAFRLFKREKRVLRAENDYLRDRVKMLEDSVDKLREQQVVMTTEIETYRQTVENLGQQFAETVLTIQAQHEMFLARQEVVMDYEKTIADHYYYLRQRAEEENPSPLAGALANQNQSHSTTSLTSHPSGELSASETAGESTAAALAVAMASSNAPPTGVDSTGSPFCVPEGMCWVCNKLLNGDETTVKGHTIHRSKKTCLRLLPAKLKEEKAFLAAAASNVSIDDELNDAMNMLMDASDASVDSVPPSVLTLNMSSSATPPLSGSESRRRSATIVRMPQFSPSLEPSSPAHGSAPPSPADSSGTDRDESPARMANSRQMRAGTKRSSTVAARPNRPALTLDQPAVVPQTTEFELESETEKRSFRVAGPVNTVAERQLLKFVSTCSPQNLLDVRCSGWLGKRKGKVSKSFTKMFGWNRRFFVQHSNYLTYFRNESSKSPLWSIPLRNTTLETAILSKKHLITLSNPVFERMFQFMAYSQRDYDIWCEVLAKAISQANSPEAKLDHLAVAPSGGDDGKHAAVKRVSVDLSSNTGTTSEDLLSSPDASPACSPPSSPRSSAERVPAPVVVTPEVGGSEGPPPALPSRQPGKRRRVTMRSAPGSRPLPGTPPGPPPKPLSTGSSGSAGSAGSGEQAASESEASVPSTVDDDNDDDDDDDDDDDEDVDAGAHSGPGSSKPRVLPLVARGGRFRTRSTTLGGAPSRAIPPPKPSPPPSKPRRPPSQVLEQVAALKARRPPSGSGGSGSVGDALDAGGSDCAAAAEKSPPSTEPSPTPAKEVDHELEVPRKDAQLISEAVVAKEEEAKPLQVGEGQGGLDLEEFGF</sequence>
<feature type="compositionally biased region" description="Low complexity" evidence="1">
    <location>
        <begin position="679"/>
        <end position="695"/>
    </location>
</feature>
<dbReference type="GeneID" id="25563975"/>
<feature type="compositionally biased region" description="Low complexity" evidence="1">
    <location>
        <begin position="1136"/>
        <end position="1156"/>
    </location>
</feature>
<feature type="compositionally biased region" description="Polar residues" evidence="1">
    <location>
        <begin position="919"/>
        <end position="931"/>
    </location>
</feature>
<dbReference type="InterPro" id="IPR051707">
    <property type="entry name" value="PI-Interact_SigTrans_Reg"/>
</dbReference>
<protein>
    <recommendedName>
        <fullName evidence="2">PH domain-containing protein</fullName>
    </recommendedName>
</protein>
<feature type="compositionally biased region" description="Pro residues" evidence="1">
    <location>
        <begin position="30"/>
        <end position="50"/>
    </location>
</feature>
<name>A0A0L0DA82_THETB</name>
<dbReference type="Gene3D" id="2.30.29.30">
    <property type="entry name" value="Pleckstrin-homology domain (PH domain)/Phosphotyrosine-binding domain (PTB)"/>
    <property type="match status" value="1"/>
</dbReference>
<accession>A0A0L0DA82</accession>
<feature type="region of interest" description="Disordered" evidence="1">
    <location>
        <begin position="184"/>
        <end position="206"/>
    </location>
</feature>
<feature type="domain" description="PH" evidence="2">
    <location>
        <begin position="784"/>
        <end position="886"/>
    </location>
</feature>
<keyword evidence="4" id="KW-1185">Reference proteome</keyword>
<reference evidence="3 4" key="1">
    <citation type="submission" date="2010-05" db="EMBL/GenBank/DDBJ databases">
        <title>The Genome Sequence of Thecamonas trahens ATCC 50062.</title>
        <authorList>
            <consortium name="The Broad Institute Genome Sequencing Platform"/>
            <person name="Russ C."/>
            <person name="Cuomo C."/>
            <person name="Shea T."/>
            <person name="Young S.K."/>
            <person name="Zeng Q."/>
            <person name="Koehrsen M."/>
            <person name="Haas B."/>
            <person name="Borodovsky M."/>
            <person name="Guigo R."/>
            <person name="Alvarado L."/>
            <person name="Berlin A."/>
            <person name="Bochicchio J."/>
            <person name="Borenstein D."/>
            <person name="Chapman S."/>
            <person name="Chen Z."/>
            <person name="Freedman E."/>
            <person name="Gellesch M."/>
            <person name="Goldberg J."/>
            <person name="Griggs A."/>
            <person name="Gujja S."/>
            <person name="Heilman E."/>
            <person name="Heiman D."/>
            <person name="Hepburn T."/>
            <person name="Howarth C."/>
            <person name="Jen D."/>
            <person name="Larson L."/>
            <person name="Mehta T."/>
            <person name="Park D."/>
            <person name="Pearson M."/>
            <person name="Roberts A."/>
            <person name="Saif S."/>
            <person name="Shenoy N."/>
            <person name="Sisk P."/>
            <person name="Stolte C."/>
            <person name="Sykes S."/>
            <person name="Thomson T."/>
            <person name="Walk T."/>
            <person name="White J."/>
            <person name="Yandava C."/>
            <person name="Burger G."/>
            <person name="Gray M.W."/>
            <person name="Holland P.W.H."/>
            <person name="King N."/>
            <person name="Lang F.B.F."/>
            <person name="Roger A.J."/>
            <person name="Ruiz-Trillo I."/>
            <person name="Lander E."/>
            <person name="Nusbaum C."/>
        </authorList>
    </citation>
    <scope>NUCLEOTIDE SEQUENCE [LARGE SCALE GENOMIC DNA]</scope>
    <source>
        <strain evidence="3 4">ATCC 50062</strain>
    </source>
</reference>
<feature type="compositionally biased region" description="Polar residues" evidence="1">
    <location>
        <begin position="644"/>
        <end position="658"/>
    </location>
</feature>
<feature type="region of interest" description="Disordered" evidence="1">
    <location>
        <begin position="919"/>
        <end position="1175"/>
    </location>
</feature>
<feature type="compositionally biased region" description="Acidic residues" evidence="1">
    <location>
        <begin position="1037"/>
        <end position="1056"/>
    </location>
</feature>
<dbReference type="PROSITE" id="PS50003">
    <property type="entry name" value="PH_DOMAIN"/>
    <property type="match status" value="1"/>
</dbReference>
<feature type="compositionally biased region" description="Low complexity" evidence="1">
    <location>
        <begin position="1008"/>
        <end position="1032"/>
    </location>
</feature>
<dbReference type="RefSeq" id="XP_013758772.1">
    <property type="nucleotide sequence ID" value="XM_013903318.1"/>
</dbReference>
<evidence type="ECO:0000313" key="3">
    <source>
        <dbReference type="EMBL" id="KNC48203.1"/>
    </source>
</evidence>
<dbReference type="Gene3D" id="1.10.287.1490">
    <property type="match status" value="1"/>
</dbReference>
<feature type="compositionally biased region" description="Pro residues" evidence="1">
    <location>
        <begin position="997"/>
        <end position="1007"/>
    </location>
</feature>
<dbReference type="EMBL" id="GL349450">
    <property type="protein sequence ID" value="KNC48203.1"/>
    <property type="molecule type" value="Genomic_DNA"/>
</dbReference>